<dbReference type="NCBIfam" id="NF037995">
    <property type="entry name" value="TRAP_S1"/>
    <property type="match status" value="1"/>
</dbReference>
<dbReference type="KEGG" id="erz:ER308_13140"/>
<evidence type="ECO:0000256" key="1">
    <source>
        <dbReference type="ARBA" id="ARBA00022729"/>
    </source>
</evidence>
<keyword evidence="1 3" id="KW-0732">Signal</keyword>
<gene>
    <name evidence="4" type="ORF">ER308_13140</name>
</gene>
<feature type="signal peptide" evidence="3">
    <location>
        <begin position="1"/>
        <end position="36"/>
    </location>
</feature>
<dbReference type="AlphaFoldDB" id="A0A411YGR8"/>
<dbReference type="PANTHER" id="PTHR33376">
    <property type="match status" value="1"/>
</dbReference>
<feature type="chain" id="PRO_5019054098" description="TRAP transporter substrate-binding protein" evidence="3">
    <location>
        <begin position="37"/>
        <end position="396"/>
    </location>
</feature>
<dbReference type="OrthoDB" id="9815946at2"/>
<evidence type="ECO:0000256" key="2">
    <source>
        <dbReference type="SAM" id="MobiDB-lite"/>
    </source>
</evidence>
<dbReference type="PANTHER" id="PTHR33376:SF5">
    <property type="entry name" value="EXTRACYTOPLASMIC SOLUTE RECEPTOR PROTEIN"/>
    <property type="match status" value="1"/>
</dbReference>
<dbReference type="Gene3D" id="3.40.190.170">
    <property type="entry name" value="Bacterial extracellular solute-binding protein, family 7"/>
    <property type="match status" value="1"/>
</dbReference>
<evidence type="ECO:0000313" key="4">
    <source>
        <dbReference type="EMBL" id="QBI20418.1"/>
    </source>
</evidence>
<dbReference type="Proteomes" id="UP000291469">
    <property type="component" value="Chromosome"/>
</dbReference>
<proteinExistence type="predicted"/>
<dbReference type="InterPro" id="IPR038404">
    <property type="entry name" value="TRAP_DctP_sf"/>
</dbReference>
<dbReference type="PROSITE" id="PS51257">
    <property type="entry name" value="PROKAR_LIPOPROTEIN"/>
    <property type="match status" value="1"/>
</dbReference>
<organism evidence="4 5">
    <name type="scientific">Egibacter rhizosphaerae</name>
    <dbReference type="NCBI Taxonomy" id="1670831"/>
    <lineage>
        <taxon>Bacteria</taxon>
        <taxon>Bacillati</taxon>
        <taxon>Actinomycetota</taxon>
        <taxon>Nitriliruptoria</taxon>
        <taxon>Egibacterales</taxon>
        <taxon>Egibacteraceae</taxon>
        <taxon>Egibacter</taxon>
    </lineage>
</organism>
<dbReference type="Pfam" id="PF03480">
    <property type="entry name" value="DctP"/>
    <property type="match status" value="1"/>
</dbReference>
<sequence length="396" mass="44580">MHTTRTPAHPRIPRRPRAALLVVGLLALALALAACAEDEPDDAVDEPDDDVEEPEDEPDDDDDDAADDPADGDADEPDEDADDPEDEADEDGDEPEEVTLEFVTAWEDDSDEVQGFWQFAERLEEEAPWIELEYRGGPETFPNDQQGEAVRDGAVDMSVVAATYYTQNMPFAHAMKLTPFLPEEEREHGIYDLYREQHREHLNAHYLGKTKANTPFFLYSNEPIESADLSGLRVRVSPVYEPLVQELDGSAVSMAPDEVYTALERGAVDAFGWPATGVTDRGWEEVTEYELRPGFYELDVGVIVNIDVWEGLDERTREAMTDAMEETEREIPDFYEESLEEEVAEREAAGMEIIELPDDEAEAFLEAADRAGWEDAIEQAPEAEEFRELIEEIEGE</sequence>
<evidence type="ECO:0008006" key="6">
    <source>
        <dbReference type="Google" id="ProtNLM"/>
    </source>
</evidence>
<accession>A0A411YGR8</accession>
<dbReference type="RefSeq" id="WP_131155415.1">
    <property type="nucleotide sequence ID" value="NZ_CP036402.1"/>
</dbReference>
<dbReference type="EMBL" id="CP036402">
    <property type="protein sequence ID" value="QBI20418.1"/>
    <property type="molecule type" value="Genomic_DNA"/>
</dbReference>
<keyword evidence="5" id="KW-1185">Reference proteome</keyword>
<evidence type="ECO:0000313" key="5">
    <source>
        <dbReference type="Proteomes" id="UP000291469"/>
    </source>
</evidence>
<reference evidence="4 5" key="1">
    <citation type="submission" date="2019-01" db="EMBL/GenBank/DDBJ databases">
        <title>Egibacter rhizosphaerae EGI 80759T.</title>
        <authorList>
            <person name="Chen D.-D."/>
            <person name="Tian Y."/>
            <person name="Jiao J.-Y."/>
            <person name="Zhang X.-T."/>
            <person name="Zhang Y.-G."/>
            <person name="Zhang Y."/>
            <person name="Xiao M."/>
            <person name="Shu W.-S."/>
            <person name="Li W.-J."/>
        </authorList>
    </citation>
    <scope>NUCLEOTIDE SEQUENCE [LARGE SCALE GENOMIC DNA]</scope>
    <source>
        <strain evidence="4 5">EGI 80759</strain>
    </source>
</reference>
<protein>
    <recommendedName>
        <fullName evidence="6">TRAP transporter substrate-binding protein</fullName>
    </recommendedName>
</protein>
<dbReference type="InterPro" id="IPR018389">
    <property type="entry name" value="DctP_fam"/>
</dbReference>
<evidence type="ECO:0000256" key="3">
    <source>
        <dbReference type="SAM" id="SignalP"/>
    </source>
</evidence>
<name>A0A411YGR8_9ACTN</name>
<feature type="region of interest" description="Disordered" evidence="2">
    <location>
        <begin position="37"/>
        <end position="96"/>
    </location>
</feature>
<dbReference type="GO" id="GO:0055085">
    <property type="term" value="P:transmembrane transport"/>
    <property type="evidence" value="ECO:0007669"/>
    <property type="project" value="InterPro"/>
</dbReference>